<evidence type="ECO:0000256" key="1">
    <source>
        <dbReference type="SAM" id="MobiDB-lite"/>
    </source>
</evidence>
<feature type="compositionally biased region" description="Basic and acidic residues" evidence="1">
    <location>
        <begin position="37"/>
        <end position="46"/>
    </location>
</feature>
<proteinExistence type="predicted"/>
<keyword evidence="3" id="KW-1185">Reference proteome</keyword>
<gene>
    <name evidence="2" type="ORF">H7R39_08395</name>
</gene>
<dbReference type="EMBL" id="JACLZK010000002">
    <property type="protein sequence ID" value="MBC2883272.1"/>
    <property type="molecule type" value="Genomic_DNA"/>
</dbReference>
<evidence type="ECO:0000313" key="3">
    <source>
        <dbReference type="Proteomes" id="UP000552683"/>
    </source>
</evidence>
<feature type="compositionally biased region" description="Low complexity" evidence="1">
    <location>
        <begin position="19"/>
        <end position="36"/>
    </location>
</feature>
<dbReference type="Proteomes" id="UP000552683">
    <property type="component" value="Unassembled WGS sequence"/>
</dbReference>
<accession>A0A842JB13</accession>
<dbReference type="RefSeq" id="WP_122873882.1">
    <property type="nucleotide sequence ID" value="NZ_JACLZK010000002.1"/>
</dbReference>
<comment type="caution">
    <text evidence="2">The sequence shown here is derived from an EMBL/GenBank/DDBJ whole genome shotgun (WGS) entry which is preliminary data.</text>
</comment>
<organism evidence="2 3">
    <name type="scientific">Campylobacter massiliensis</name>
    <dbReference type="NCBI Taxonomy" id="2762557"/>
    <lineage>
        <taxon>Bacteria</taxon>
        <taxon>Pseudomonadati</taxon>
        <taxon>Campylobacterota</taxon>
        <taxon>Epsilonproteobacteria</taxon>
        <taxon>Campylobacterales</taxon>
        <taxon>Campylobacteraceae</taxon>
        <taxon>Campylobacter</taxon>
    </lineage>
</organism>
<sequence>MNDFFDSLKDIKKELQKEQNANLSSNSAAKNAAKQNLKPEPKTFSKEEAIAHKEQNLRDEFLAYVKDADIKKC</sequence>
<dbReference type="AlphaFoldDB" id="A0A842JB13"/>
<name>A0A842JB13_9BACT</name>
<reference evidence="2 3" key="1">
    <citation type="submission" date="2020-08" db="EMBL/GenBank/DDBJ databases">
        <title>Complete genome and description of Campylobacter massiliensis Marseille-Q3452 sp. nov.</title>
        <authorList>
            <person name="Antezack A."/>
        </authorList>
    </citation>
    <scope>NUCLEOTIDE SEQUENCE [LARGE SCALE GENOMIC DNA]</scope>
    <source>
        <strain evidence="2 3">Marseille-Q3452</strain>
    </source>
</reference>
<feature type="region of interest" description="Disordered" evidence="1">
    <location>
        <begin position="17"/>
        <end position="46"/>
    </location>
</feature>
<evidence type="ECO:0000313" key="2">
    <source>
        <dbReference type="EMBL" id="MBC2883272.1"/>
    </source>
</evidence>
<protein>
    <submittedName>
        <fullName evidence="2">Uncharacterized protein</fullName>
    </submittedName>
</protein>